<evidence type="ECO:0000313" key="2">
    <source>
        <dbReference type="Proteomes" id="UP000651271"/>
    </source>
</evidence>
<sequence>MGKILYVLIFILSVFDPSNFREIDKMIGNALRNGDAKELSKFFTSSVKISIHRNVQIASKYQAELIVSEYLSANKLSDIKISRLNESQPNHLVVYNAKTHNKPIRILIKTVKLKESEFISEFRVE</sequence>
<protein>
    <submittedName>
        <fullName evidence="1">DUF4783 domain-containing protein</fullName>
    </submittedName>
</protein>
<gene>
    <name evidence="1" type="ORF">H8B04_10530</name>
</gene>
<name>A0ABR7YFC5_9SPHI</name>
<organism evidence="1 2">
    <name type="scientific">Sphingobacterium litopenaei</name>
    <dbReference type="NCBI Taxonomy" id="2763500"/>
    <lineage>
        <taxon>Bacteria</taxon>
        <taxon>Pseudomonadati</taxon>
        <taxon>Bacteroidota</taxon>
        <taxon>Sphingobacteriia</taxon>
        <taxon>Sphingobacteriales</taxon>
        <taxon>Sphingobacteriaceae</taxon>
        <taxon>Sphingobacterium</taxon>
    </lineage>
</organism>
<dbReference type="EMBL" id="JACOIJ010000018">
    <property type="protein sequence ID" value="MBD1430001.1"/>
    <property type="molecule type" value="Genomic_DNA"/>
</dbReference>
<dbReference type="Pfam" id="PF16022">
    <property type="entry name" value="DUF4783"/>
    <property type="match status" value="1"/>
</dbReference>
<comment type="caution">
    <text evidence="1">The sequence shown here is derived from an EMBL/GenBank/DDBJ whole genome shotgun (WGS) entry which is preliminary data.</text>
</comment>
<dbReference type="RefSeq" id="WP_190302311.1">
    <property type="nucleotide sequence ID" value="NZ_JACOIJ010000018.1"/>
</dbReference>
<keyword evidence="2" id="KW-1185">Reference proteome</keyword>
<reference evidence="1 2" key="1">
    <citation type="submission" date="2020-08" db="EMBL/GenBank/DDBJ databases">
        <title>Sphingobacterium sp. DN04309 isolated from aquaculture water.</title>
        <authorList>
            <person name="Zhang M."/>
        </authorList>
    </citation>
    <scope>NUCLEOTIDE SEQUENCE [LARGE SCALE GENOMIC DNA]</scope>
    <source>
        <strain evidence="1 2">DN04309</strain>
    </source>
</reference>
<proteinExistence type="predicted"/>
<dbReference type="Gene3D" id="3.10.450.50">
    <property type="match status" value="1"/>
</dbReference>
<dbReference type="InterPro" id="IPR031977">
    <property type="entry name" value="DUF4783"/>
</dbReference>
<dbReference type="Proteomes" id="UP000651271">
    <property type="component" value="Unassembled WGS sequence"/>
</dbReference>
<evidence type="ECO:0000313" key="1">
    <source>
        <dbReference type="EMBL" id="MBD1430001.1"/>
    </source>
</evidence>
<accession>A0ABR7YFC5</accession>